<dbReference type="RefSeq" id="WP_171226907.1">
    <property type="nucleotide sequence ID" value="NZ_CP053085.1"/>
</dbReference>
<evidence type="ECO:0000313" key="3">
    <source>
        <dbReference type="Proteomes" id="UP000500938"/>
    </source>
</evidence>
<sequence>MSKPSKPSTRKTTPTRGRADLSRLRRVTDAEIARTSPPALRNLPESVWQDVRVVSPVTKQAISIRLDQDVLDFFRASGPRYQSQINAVLRQYVEHVAAATPPRRKRVV</sequence>
<protein>
    <submittedName>
        <fullName evidence="2">BrnA antitoxin family protein</fullName>
    </submittedName>
</protein>
<dbReference type="EMBL" id="CP053085">
    <property type="protein sequence ID" value="QJR37473.1"/>
    <property type="molecule type" value="Genomic_DNA"/>
</dbReference>
<evidence type="ECO:0000313" key="2">
    <source>
        <dbReference type="EMBL" id="QJR37473.1"/>
    </source>
</evidence>
<proteinExistence type="predicted"/>
<accession>A0A6M4IRT0</accession>
<evidence type="ECO:0000256" key="1">
    <source>
        <dbReference type="SAM" id="MobiDB-lite"/>
    </source>
</evidence>
<dbReference type="AlphaFoldDB" id="A0A6M4IRT0"/>
<reference evidence="2 3" key="1">
    <citation type="submission" date="2020-05" db="EMBL/GenBank/DDBJ databases">
        <title>Complete genome sequence of Gemmatimonas greenlandica TET16.</title>
        <authorList>
            <person name="Zeng Y."/>
        </authorList>
    </citation>
    <scope>NUCLEOTIDE SEQUENCE [LARGE SCALE GENOMIC DNA]</scope>
    <source>
        <strain evidence="2 3">TET16</strain>
    </source>
</reference>
<keyword evidence="3" id="KW-1185">Reference proteome</keyword>
<dbReference type="Pfam" id="PF14384">
    <property type="entry name" value="BrnA_antitoxin"/>
    <property type="match status" value="1"/>
</dbReference>
<feature type="compositionally biased region" description="Low complexity" evidence="1">
    <location>
        <begin position="1"/>
        <end position="16"/>
    </location>
</feature>
<feature type="compositionally biased region" description="Basic and acidic residues" evidence="1">
    <location>
        <begin position="17"/>
        <end position="32"/>
    </location>
</feature>
<dbReference type="InterPro" id="IPR025528">
    <property type="entry name" value="BrnA_antitoxin"/>
</dbReference>
<gene>
    <name evidence="2" type="ORF">HKW67_19125</name>
</gene>
<feature type="region of interest" description="Disordered" evidence="1">
    <location>
        <begin position="1"/>
        <end position="37"/>
    </location>
</feature>
<organism evidence="2 3">
    <name type="scientific">Gemmatimonas groenlandica</name>
    <dbReference type="NCBI Taxonomy" id="2732249"/>
    <lineage>
        <taxon>Bacteria</taxon>
        <taxon>Pseudomonadati</taxon>
        <taxon>Gemmatimonadota</taxon>
        <taxon>Gemmatimonadia</taxon>
        <taxon>Gemmatimonadales</taxon>
        <taxon>Gemmatimonadaceae</taxon>
        <taxon>Gemmatimonas</taxon>
    </lineage>
</organism>
<dbReference type="KEGG" id="ggr:HKW67_19125"/>
<name>A0A6M4IRT0_9BACT</name>
<dbReference type="Proteomes" id="UP000500938">
    <property type="component" value="Chromosome"/>
</dbReference>